<dbReference type="RefSeq" id="WP_099085315.1">
    <property type="nucleotide sequence ID" value="NZ_CP042274.1"/>
</dbReference>
<accession>A0AAP9E346</accession>
<evidence type="ECO:0000313" key="1">
    <source>
        <dbReference type="EMBL" id="QDY93909.1"/>
    </source>
</evidence>
<gene>
    <name evidence="1" type="ORF">CG010_007070</name>
</gene>
<sequence>MNREQIANLFIKAAFVDTKLPIDARPKRLKGASLPFFHTEADVNGRRVTGISRGKEREHLLPGDDPLEEWRTSFIQGLEDRISRNDVRIWEVANDLMTLVAAEGNRRALWAWAKSKVGTLEAERHVVRQSKKFGQMKVYKKTDKDVSFAAWCRSEGIHEMTGSRRKNRAIDVLEQYLVRGSSSNNISGCFGVLPVGPVFEHISDNIAADAPSKKDKNFERDADTVFAKESKVFDWREYRNERRRLMNAKRRETAAS</sequence>
<organism evidence="1 2">
    <name type="scientific">Agrobacterium tumefaciens</name>
    <dbReference type="NCBI Taxonomy" id="358"/>
    <lineage>
        <taxon>Bacteria</taxon>
        <taxon>Pseudomonadati</taxon>
        <taxon>Pseudomonadota</taxon>
        <taxon>Alphaproteobacteria</taxon>
        <taxon>Hyphomicrobiales</taxon>
        <taxon>Rhizobiaceae</taxon>
        <taxon>Rhizobium/Agrobacterium group</taxon>
        <taxon>Agrobacterium</taxon>
        <taxon>Agrobacterium tumefaciens complex</taxon>
    </lineage>
</organism>
<reference evidence="1 2" key="1">
    <citation type="journal article" date="2017" name="Genome Announc.">
        <title>Draft Genome Sequence of Agrobacterium tumefaciens Biovar 1 Strain 186, Isolated from Walnut.</title>
        <authorList>
            <person name="Poret-Peterson A.T."/>
            <person name="Bhatnagar S."/>
            <person name="McClean A.E."/>
            <person name="Kluepfel D.A."/>
        </authorList>
    </citation>
    <scope>NUCLEOTIDE SEQUENCE [LARGE SCALE GENOMIC DNA]</scope>
    <source>
        <strain evidence="1 2">186</strain>
    </source>
</reference>
<proteinExistence type="predicted"/>
<dbReference type="Proteomes" id="UP000222296">
    <property type="component" value="Chromosome Circular"/>
</dbReference>
<evidence type="ECO:0000313" key="2">
    <source>
        <dbReference type="Proteomes" id="UP000222296"/>
    </source>
</evidence>
<name>A0AAP9E346_AGRTU</name>
<protein>
    <submittedName>
        <fullName evidence="1">Uncharacterized protein</fullName>
    </submittedName>
</protein>
<dbReference type="EMBL" id="CP042274">
    <property type="protein sequence ID" value="QDY93909.1"/>
    <property type="molecule type" value="Genomic_DNA"/>
</dbReference>
<dbReference type="AlphaFoldDB" id="A0AAP9E346"/>